<dbReference type="SUPFAM" id="SSF51679">
    <property type="entry name" value="Bacterial luciferase-like"/>
    <property type="match status" value="1"/>
</dbReference>
<protein>
    <submittedName>
        <fullName evidence="2">LLM class flavin-dependent oxidoreductase</fullName>
    </submittedName>
</protein>
<dbReference type="EMBL" id="JAEACQ010000185">
    <property type="protein sequence ID" value="MBL7628397.1"/>
    <property type="molecule type" value="Genomic_DNA"/>
</dbReference>
<reference evidence="2" key="1">
    <citation type="submission" date="2020-12" db="EMBL/GenBank/DDBJ databases">
        <title>Genomic characterization of non-nitrogen-fixing Frankia strains.</title>
        <authorList>
            <person name="Carlos-Shanley C."/>
            <person name="Guerra T."/>
            <person name="Hahn D."/>
        </authorList>
    </citation>
    <scope>NUCLEOTIDE SEQUENCE</scope>
    <source>
        <strain evidence="2">CN6</strain>
    </source>
</reference>
<accession>A0A937UNV4</accession>
<proteinExistence type="predicted"/>
<evidence type="ECO:0000313" key="2">
    <source>
        <dbReference type="EMBL" id="MBL7628397.1"/>
    </source>
</evidence>
<dbReference type="AlphaFoldDB" id="A0A937UNV4"/>
<comment type="caution">
    <text evidence="2">The sequence shown here is derived from an EMBL/GenBank/DDBJ whole genome shotgun (WGS) entry which is preliminary data.</text>
</comment>
<dbReference type="GO" id="GO:0005829">
    <property type="term" value="C:cytosol"/>
    <property type="evidence" value="ECO:0007669"/>
    <property type="project" value="TreeGrafter"/>
</dbReference>
<dbReference type="Proteomes" id="UP000604475">
    <property type="component" value="Unassembled WGS sequence"/>
</dbReference>
<evidence type="ECO:0000259" key="1">
    <source>
        <dbReference type="Pfam" id="PF00296"/>
    </source>
</evidence>
<dbReference type="RefSeq" id="WP_203010277.1">
    <property type="nucleotide sequence ID" value="NZ_JADWYU010000141.1"/>
</dbReference>
<gene>
    <name evidence="2" type="ORF">I7412_14795</name>
</gene>
<dbReference type="PANTHER" id="PTHR30137">
    <property type="entry name" value="LUCIFERASE-LIKE MONOOXYGENASE"/>
    <property type="match status" value="1"/>
</dbReference>
<dbReference type="PANTHER" id="PTHR30137:SF15">
    <property type="entry name" value="BLL6902 PROTEIN"/>
    <property type="match status" value="1"/>
</dbReference>
<dbReference type="Pfam" id="PF00296">
    <property type="entry name" value="Bac_luciferase"/>
    <property type="match status" value="1"/>
</dbReference>
<organism evidence="2 3">
    <name type="scientific">Frankia nepalensis</name>
    <dbReference type="NCBI Taxonomy" id="1836974"/>
    <lineage>
        <taxon>Bacteria</taxon>
        <taxon>Bacillati</taxon>
        <taxon>Actinomycetota</taxon>
        <taxon>Actinomycetes</taxon>
        <taxon>Frankiales</taxon>
        <taxon>Frankiaceae</taxon>
        <taxon>Frankia</taxon>
    </lineage>
</organism>
<name>A0A937UNV4_9ACTN</name>
<feature type="domain" description="Luciferase-like" evidence="1">
    <location>
        <begin position="30"/>
        <end position="329"/>
    </location>
</feature>
<dbReference type="InterPro" id="IPR036661">
    <property type="entry name" value="Luciferase-like_sf"/>
</dbReference>
<sequence length="390" mass="40505">MTEASTPSPGAGDGTGRPFRLGFLTHVFGREEPRELFRRLVELFVAADELGYDSGWVAQHHFQREYGRLPSPLVLLAAAAQATRRIDLGTAVVVLPLEDPIRLAEDAAVVDAISGGRLQLGLGTGGPSSPVFGAFGRDAEARRELFAEALARLRGLLGGEPVAGTDGLRVQPPAPALASRLWDSTSTADGARRAAHAGDGLILGVGPAESTQRPLADVYLAAHQAERRAAEQAEHLAERSDWGPGVAASAAASAAVSLTVPPARIAVAHGVFPGPDRHAAARDLAADIARYRGYLTHFGLPADADDLTTLDAMNVHHGPVETIIDSLATNAVGPRAVSTFIAAIQGEAGGAADFDATLRRLEVIATHIAPELGWRPASPVGVADPVGVAL</sequence>
<dbReference type="InterPro" id="IPR050766">
    <property type="entry name" value="Bact_Lucif_Oxidored"/>
</dbReference>
<dbReference type="InterPro" id="IPR011251">
    <property type="entry name" value="Luciferase-like_dom"/>
</dbReference>
<dbReference type="Gene3D" id="3.20.20.30">
    <property type="entry name" value="Luciferase-like domain"/>
    <property type="match status" value="1"/>
</dbReference>
<dbReference type="GO" id="GO:0016705">
    <property type="term" value="F:oxidoreductase activity, acting on paired donors, with incorporation or reduction of molecular oxygen"/>
    <property type="evidence" value="ECO:0007669"/>
    <property type="project" value="InterPro"/>
</dbReference>
<evidence type="ECO:0000313" key="3">
    <source>
        <dbReference type="Proteomes" id="UP000604475"/>
    </source>
</evidence>
<keyword evidence="3" id="KW-1185">Reference proteome</keyword>